<gene>
    <name evidence="2" type="ORF">ARB_00002</name>
</gene>
<dbReference type="EMBL" id="ABSU01000012">
    <property type="protein sequence ID" value="EFE32915.1"/>
    <property type="molecule type" value="Genomic_DNA"/>
</dbReference>
<sequence length="220" mass="24737">MTPWSTILPKPRKTNIVVEPWYITYFWPCCRLCGGSPDAKGARPNVMAITRFFASGDTLLSSHPGAVEWDTQSASCAIVDYPCLDMCVPVTFKPQGKKPRYILSLLRDGTLLMISFSSTTLAQKVFFSAERETPFLSPVDAMATLFPSRTAQKHRDLPRDVMAITPIKGRNSSGICPFLFSLFFFFFFLILHTVVLKLDNIDSIHCENYLSGHTSLYIFS</sequence>
<evidence type="ECO:0000313" key="2">
    <source>
        <dbReference type="EMBL" id="EFE32915.1"/>
    </source>
</evidence>
<protein>
    <submittedName>
        <fullName evidence="2">Uncharacterized protein</fullName>
    </submittedName>
</protein>
<dbReference type="RefSeq" id="XP_003013555.1">
    <property type="nucleotide sequence ID" value="XM_003013509.1"/>
</dbReference>
<keyword evidence="1" id="KW-0472">Membrane</keyword>
<dbReference type="HOGENOM" id="CLU_1255689_0_0_1"/>
<keyword evidence="1" id="KW-1133">Transmembrane helix</keyword>
<proteinExistence type="predicted"/>
<keyword evidence="1" id="KW-0812">Transmembrane</keyword>
<accession>D4AUZ3</accession>
<comment type="caution">
    <text evidence="2">The sequence shown here is derived from an EMBL/GenBank/DDBJ whole genome shotgun (WGS) entry which is preliminary data.</text>
</comment>
<evidence type="ECO:0000313" key="3">
    <source>
        <dbReference type="Proteomes" id="UP000008866"/>
    </source>
</evidence>
<dbReference type="Proteomes" id="UP000008866">
    <property type="component" value="Unassembled WGS sequence"/>
</dbReference>
<evidence type="ECO:0000256" key="1">
    <source>
        <dbReference type="SAM" id="Phobius"/>
    </source>
</evidence>
<dbReference type="GeneID" id="9519672"/>
<reference evidence="3" key="1">
    <citation type="journal article" date="2011" name="Genome Biol.">
        <title>Comparative and functional genomics provide insights into the pathogenicity of dermatophytic fungi.</title>
        <authorList>
            <person name="Burmester A."/>
            <person name="Shelest E."/>
            <person name="Gloeckner G."/>
            <person name="Heddergott C."/>
            <person name="Schindler S."/>
            <person name="Staib P."/>
            <person name="Heidel A."/>
            <person name="Felder M."/>
            <person name="Petzold A."/>
            <person name="Szafranski K."/>
            <person name="Feuermann M."/>
            <person name="Pedruzzi I."/>
            <person name="Priebe S."/>
            <person name="Groth M."/>
            <person name="Winkler R."/>
            <person name="Li W."/>
            <person name="Kniemeyer O."/>
            <person name="Schroeckh V."/>
            <person name="Hertweck C."/>
            <person name="Hube B."/>
            <person name="White T.C."/>
            <person name="Platzer M."/>
            <person name="Guthke R."/>
            <person name="Heitman J."/>
            <person name="Woestemeyer J."/>
            <person name="Zipfel P.F."/>
            <person name="Monod M."/>
            <person name="Brakhage A.A."/>
        </authorList>
    </citation>
    <scope>NUCLEOTIDE SEQUENCE [LARGE SCALE GENOMIC DNA]</scope>
    <source>
        <strain evidence="3">ATCC MYA-4681 / CBS 112371</strain>
    </source>
</reference>
<feature type="transmembrane region" description="Helical" evidence="1">
    <location>
        <begin position="178"/>
        <end position="196"/>
    </location>
</feature>
<organism evidence="2 3">
    <name type="scientific">Arthroderma benhamiae (strain ATCC MYA-4681 / CBS 112371)</name>
    <name type="common">Trichophyton mentagrophytes</name>
    <dbReference type="NCBI Taxonomy" id="663331"/>
    <lineage>
        <taxon>Eukaryota</taxon>
        <taxon>Fungi</taxon>
        <taxon>Dikarya</taxon>
        <taxon>Ascomycota</taxon>
        <taxon>Pezizomycotina</taxon>
        <taxon>Eurotiomycetes</taxon>
        <taxon>Eurotiomycetidae</taxon>
        <taxon>Onygenales</taxon>
        <taxon>Arthrodermataceae</taxon>
        <taxon>Trichophyton</taxon>
    </lineage>
</organism>
<name>D4AUZ3_ARTBC</name>
<keyword evidence="3" id="KW-1185">Reference proteome</keyword>
<dbReference type="AlphaFoldDB" id="D4AUZ3"/>
<dbReference type="KEGG" id="abe:ARB_00002"/>